<dbReference type="PROSITE" id="PS50013">
    <property type="entry name" value="CHROMO_2"/>
    <property type="match status" value="1"/>
</dbReference>
<dbReference type="EMBL" id="SRPW01002384">
    <property type="protein sequence ID" value="KAG5993330.1"/>
    <property type="molecule type" value="Genomic_DNA"/>
</dbReference>
<organism evidence="4 5">
    <name type="scientific">Claviceps pusilla</name>
    <dbReference type="NCBI Taxonomy" id="123648"/>
    <lineage>
        <taxon>Eukaryota</taxon>
        <taxon>Fungi</taxon>
        <taxon>Dikarya</taxon>
        <taxon>Ascomycota</taxon>
        <taxon>Pezizomycotina</taxon>
        <taxon>Sordariomycetes</taxon>
        <taxon>Hypocreomycetidae</taxon>
        <taxon>Hypocreales</taxon>
        <taxon>Clavicipitaceae</taxon>
        <taxon>Claviceps</taxon>
    </lineage>
</organism>
<dbReference type="Gene3D" id="2.40.50.40">
    <property type="match status" value="2"/>
</dbReference>
<keyword evidence="5" id="KW-1185">Reference proteome</keyword>
<feature type="compositionally biased region" description="Basic and acidic residues" evidence="2">
    <location>
        <begin position="40"/>
        <end position="58"/>
    </location>
</feature>
<dbReference type="InterPro" id="IPR023780">
    <property type="entry name" value="Chromo_domain"/>
</dbReference>
<dbReference type="OrthoDB" id="433924at2759"/>
<dbReference type="Pfam" id="PF00385">
    <property type="entry name" value="Chromo"/>
    <property type="match status" value="1"/>
</dbReference>
<feature type="compositionally biased region" description="Polar residues" evidence="2">
    <location>
        <begin position="1"/>
        <end position="13"/>
    </location>
</feature>
<evidence type="ECO:0000256" key="2">
    <source>
        <dbReference type="SAM" id="MobiDB-lite"/>
    </source>
</evidence>
<feature type="region of interest" description="Disordered" evidence="2">
    <location>
        <begin position="1"/>
        <end position="99"/>
    </location>
</feature>
<dbReference type="InterPro" id="IPR016197">
    <property type="entry name" value="Chromo-like_dom_sf"/>
</dbReference>
<dbReference type="InterPro" id="IPR000953">
    <property type="entry name" value="Chromo/chromo_shadow_dom"/>
</dbReference>
<name>A0A9P7N733_9HYPO</name>
<feature type="domain" description="Chromo" evidence="3">
    <location>
        <begin position="208"/>
        <end position="266"/>
    </location>
</feature>
<dbReference type="AlphaFoldDB" id="A0A9P7N733"/>
<gene>
    <name evidence="4" type="ORF">E4U43_003534</name>
</gene>
<reference evidence="4" key="1">
    <citation type="journal article" date="2020" name="bioRxiv">
        <title>Whole genome comparisons of ergot fungi reveals the divergence and evolution of species within the genus Claviceps are the result of varying mechanisms driving genome evolution and host range expansion.</title>
        <authorList>
            <person name="Wyka S.A."/>
            <person name="Mondo S.J."/>
            <person name="Liu M."/>
            <person name="Dettman J."/>
            <person name="Nalam V."/>
            <person name="Broders K.D."/>
        </authorList>
    </citation>
    <scope>NUCLEOTIDE SEQUENCE</scope>
    <source>
        <strain evidence="4">CCC 602</strain>
    </source>
</reference>
<evidence type="ECO:0000256" key="1">
    <source>
        <dbReference type="ARBA" id="ARBA00011353"/>
    </source>
</evidence>
<comment type="subunit">
    <text evidence="1">Component of the NuA4 histone acetyltransferase complex.</text>
</comment>
<dbReference type="SUPFAM" id="SSF54160">
    <property type="entry name" value="Chromo domain-like"/>
    <property type="match status" value="2"/>
</dbReference>
<evidence type="ECO:0000313" key="4">
    <source>
        <dbReference type="EMBL" id="KAG5993330.1"/>
    </source>
</evidence>
<dbReference type="Proteomes" id="UP000748025">
    <property type="component" value="Unassembled WGS sequence"/>
</dbReference>
<accession>A0A9P7N733</accession>
<dbReference type="GO" id="GO:0006338">
    <property type="term" value="P:chromatin remodeling"/>
    <property type="evidence" value="ECO:0007669"/>
    <property type="project" value="UniProtKB-ARBA"/>
</dbReference>
<protein>
    <recommendedName>
        <fullName evidence="3">Chromo domain-containing protein</fullName>
    </recommendedName>
</protein>
<dbReference type="CDD" id="cd00024">
    <property type="entry name" value="CD_CSD"/>
    <property type="match status" value="1"/>
</dbReference>
<dbReference type="SMART" id="SM00298">
    <property type="entry name" value="CHROMO"/>
    <property type="match status" value="2"/>
</dbReference>
<comment type="caution">
    <text evidence="4">The sequence shown here is derived from an EMBL/GenBank/DDBJ whole genome shotgun (WGS) entry which is preliminary data.</text>
</comment>
<evidence type="ECO:0000313" key="5">
    <source>
        <dbReference type="Proteomes" id="UP000748025"/>
    </source>
</evidence>
<sequence length="268" mass="29787">MTSILTSIFSSRKSAMDRDVASSPLGPKSTLPTRQLKRKSLPEKKARQSVKSSDHYDDVPPSPPFKSTKTRSTAKAPAKSSAQLPAKAVKPPGQLPAKVSLDQGDAVHEPAEPYVADGRIAPTKAHTDEPVTNANEVDEAGAEAEYAFDKFTDYRWVGNSIDIQVKWQDGDVTWEQEAVLHEDARDALLAYWKSQGGRPTNPHDPDLFDIHAIRKHSRDRKKLLVEWVGYDPKEASWVPCAAVEETAPEVVADYWRSIRNVRPAKRRA</sequence>
<evidence type="ECO:0000259" key="3">
    <source>
        <dbReference type="PROSITE" id="PS50013"/>
    </source>
</evidence>
<proteinExistence type="predicted"/>